<dbReference type="Gene3D" id="3.20.20.80">
    <property type="entry name" value="Glycosidases"/>
    <property type="match status" value="1"/>
</dbReference>
<evidence type="ECO:0000256" key="1">
    <source>
        <dbReference type="SAM" id="SignalP"/>
    </source>
</evidence>
<accession>E2BNX6</accession>
<organism evidence="4">
    <name type="scientific">Harpegnathos saltator</name>
    <name type="common">Jerdon's jumping ant</name>
    <dbReference type="NCBI Taxonomy" id="610380"/>
    <lineage>
        <taxon>Eukaryota</taxon>
        <taxon>Metazoa</taxon>
        <taxon>Ecdysozoa</taxon>
        <taxon>Arthropoda</taxon>
        <taxon>Hexapoda</taxon>
        <taxon>Insecta</taxon>
        <taxon>Pterygota</taxon>
        <taxon>Neoptera</taxon>
        <taxon>Endopterygota</taxon>
        <taxon>Hymenoptera</taxon>
        <taxon>Apocrita</taxon>
        <taxon>Aculeata</taxon>
        <taxon>Formicoidea</taxon>
        <taxon>Formicidae</taxon>
        <taxon>Ponerinae</taxon>
        <taxon>Ponerini</taxon>
        <taxon>Harpegnathos</taxon>
    </lineage>
</organism>
<dbReference type="SUPFAM" id="SSF51445">
    <property type="entry name" value="(Trans)glycosidases"/>
    <property type="match status" value="1"/>
</dbReference>
<dbReference type="InterPro" id="IPR017853">
    <property type="entry name" value="GH"/>
</dbReference>
<dbReference type="EMBL" id="GL449511">
    <property type="protein sequence ID" value="EFN82568.1"/>
    <property type="molecule type" value="Genomic_DNA"/>
</dbReference>
<dbReference type="GO" id="GO:0005975">
    <property type="term" value="P:carbohydrate metabolic process"/>
    <property type="evidence" value="ECO:0007669"/>
    <property type="project" value="InterPro"/>
</dbReference>
<dbReference type="OMA" id="QDGFMGY"/>
<feature type="chain" id="PRO_5003158334" evidence="1">
    <location>
        <begin position="19"/>
        <end position="417"/>
    </location>
</feature>
<dbReference type="STRING" id="610380.E2BNX6"/>
<dbReference type="InParanoid" id="E2BNX6"/>
<keyword evidence="4" id="KW-1185">Reference proteome</keyword>
<protein>
    <submittedName>
        <fullName evidence="3">Probable chitinase 2</fullName>
    </submittedName>
</protein>
<dbReference type="GO" id="GO:0004568">
    <property type="term" value="F:chitinase activity"/>
    <property type="evidence" value="ECO:0007669"/>
    <property type="project" value="TreeGrafter"/>
</dbReference>
<dbReference type="PROSITE" id="PS51910">
    <property type="entry name" value="GH18_2"/>
    <property type="match status" value="1"/>
</dbReference>
<dbReference type="AlphaFoldDB" id="E2BNX6"/>
<dbReference type="GO" id="GO:0008061">
    <property type="term" value="F:chitin binding"/>
    <property type="evidence" value="ECO:0007669"/>
    <property type="project" value="InterPro"/>
</dbReference>
<dbReference type="InterPro" id="IPR001223">
    <property type="entry name" value="Glyco_hydro18_cat"/>
</dbReference>
<reference evidence="3 4" key="1">
    <citation type="journal article" date="2010" name="Science">
        <title>Genomic comparison of the ants Camponotus floridanus and Harpegnathos saltator.</title>
        <authorList>
            <person name="Bonasio R."/>
            <person name="Zhang G."/>
            <person name="Ye C."/>
            <person name="Mutti N.S."/>
            <person name="Fang X."/>
            <person name="Qin N."/>
            <person name="Donahue G."/>
            <person name="Yang P."/>
            <person name="Li Q."/>
            <person name="Li C."/>
            <person name="Zhang P."/>
            <person name="Huang Z."/>
            <person name="Berger S.L."/>
            <person name="Reinberg D."/>
            <person name="Wang J."/>
            <person name="Liebig J."/>
        </authorList>
    </citation>
    <scope>NUCLEOTIDE SEQUENCE [LARGE SCALE GENOMIC DNA]</scope>
    <source>
        <strain evidence="3 4">R22 G/1</strain>
    </source>
</reference>
<dbReference type="PANTHER" id="PTHR11177:SF403">
    <property type="entry name" value="CHITINASE 2-RELATED"/>
    <property type="match status" value="1"/>
</dbReference>
<dbReference type="SMART" id="SM00636">
    <property type="entry name" value="Glyco_18"/>
    <property type="match status" value="1"/>
</dbReference>
<keyword evidence="1" id="KW-0732">Signal</keyword>
<dbReference type="PANTHER" id="PTHR11177">
    <property type="entry name" value="CHITINASE"/>
    <property type="match status" value="1"/>
</dbReference>
<dbReference type="Pfam" id="PF00704">
    <property type="entry name" value="Glyco_hydro_18"/>
    <property type="match status" value="1"/>
</dbReference>
<dbReference type="InterPro" id="IPR029070">
    <property type="entry name" value="Chitinase_insertion_sf"/>
</dbReference>
<name>E2BNX6_HARSA</name>
<dbReference type="GO" id="GO:0005576">
    <property type="term" value="C:extracellular region"/>
    <property type="evidence" value="ECO:0007669"/>
    <property type="project" value="TreeGrafter"/>
</dbReference>
<gene>
    <name evidence="3" type="ORF">EAI_00855</name>
</gene>
<dbReference type="FunCoup" id="E2BNX6">
    <property type="interactions" value="51"/>
</dbReference>
<dbReference type="OrthoDB" id="73875at2759"/>
<dbReference type="GO" id="GO:0006032">
    <property type="term" value="P:chitin catabolic process"/>
    <property type="evidence" value="ECO:0007669"/>
    <property type="project" value="TreeGrafter"/>
</dbReference>
<dbReference type="InterPro" id="IPR050314">
    <property type="entry name" value="Glycosyl_Hydrlase_18"/>
</dbReference>
<feature type="signal peptide" evidence="1">
    <location>
        <begin position="1"/>
        <end position="18"/>
    </location>
</feature>
<dbReference type="Proteomes" id="UP000008237">
    <property type="component" value="Unassembled WGS sequence"/>
</dbReference>
<feature type="domain" description="GH18" evidence="2">
    <location>
        <begin position="32"/>
        <end position="399"/>
    </location>
</feature>
<evidence type="ECO:0000313" key="4">
    <source>
        <dbReference type="Proteomes" id="UP000008237"/>
    </source>
</evidence>
<dbReference type="InterPro" id="IPR011583">
    <property type="entry name" value="Chitinase_II/V-like_cat"/>
</dbReference>
<proteinExistence type="predicted"/>
<dbReference type="SUPFAM" id="SSF54556">
    <property type="entry name" value="Chitinase insertion domain"/>
    <property type="match status" value="1"/>
</dbReference>
<sequence length="417" mass="46490">MMFFTGLTFLLTVLLVGAFDDAHELADPTHDKVVVCYVASWATYRPSDGAFSVDNLRPEHCTHLVYAFAGLDVATWTIKSTDPWTDTEKDGVGNYRKMTALRQKYPKLKVTLAIGGWNEGSIGYSLLASSPERRKLFIASTINFLQTYGFNGLDFVWMYPGHGGGSTEDKQNFVILLKELKEAYKQPGLTITAAISAVKETINLAYNVAEMSKYADHIHVMSFDYHGSWNQKVLPHAPFQSKDGLNVEDSVTYLLQQGVPAAKMVLALPTYGRTYILTKPLEKPVNPIGLPALPTGFRGPYTGQDGFMGYNEICEAQTENPKAWTAGWDNETSTAYLINKDHVILYDDVKSIQAKVKYLKEKKLAGVKIWSIDTDDFRGKCKTSDYPLMRAINAALAAKQCLFIKADVKSTRDVTRE</sequence>
<dbReference type="Gene3D" id="3.10.50.10">
    <property type="match status" value="1"/>
</dbReference>
<evidence type="ECO:0000313" key="3">
    <source>
        <dbReference type="EMBL" id="EFN82568.1"/>
    </source>
</evidence>
<evidence type="ECO:0000259" key="2">
    <source>
        <dbReference type="PROSITE" id="PS51910"/>
    </source>
</evidence>